<evidence type="ECO:0000256" key="1">
    <source>
        <dbReference type="SAM" id="SignalP"/>
    </source>
</evidence>
<reference evidence="2 3" key="1">
    <citation type="submission" date="2020-04" db="EMBL/GenBank/DDBJ databases">
        <title>Genome sequencing of novel species.</title>
        <authorList>
            <person name="Heo J."/>
            <person name="Kim S.-J."/>
            <person name="Kim J.-S."/>
            <person name="Hong S.-B."/>
            <person name="Kwon S.-W."/>
        </authorList>
    </citation>
    <scope>NUCLEOTIDE SEQUENCE [LARGE SCALE GENOMIC DNA]</scope>
    <source>
        <strain evidence="2 3">GN2-R2</strain>
    </source>
</reference>
<dbReference type="KEGG" id="mfy:HH212_10400"/>
<evidence type="ECO:0000313" key="3">
    <source>
        <dbReference type="Proteomes" id="UP000502415"/>
    </source>
</evidence>
<dbReference type="EMBL" id="CP051685">
    <property type="protein sequence ID" value="QJE00383.1"/>
    <property type="molecule type" value="Genomic_DNA"/>
</dbReference>
<sequence length="355" mass="38473">MSKRSLCALSFGLLALPALAQDGVQPAAATTAVPAVVAAQPVAQPAAADVVAEAPAQQVLVSGRRPGPGLWKVSKGEHVLWVFGLYSPLPQKMQWDAGRVERLVAQSQEVLLPPFAAIGTSWIGTLTVLPAMIGMKKNPDGAKLHDVVPDDVYARWQALKGKYIGDEDGVERYRPIFAAEELMEAGLRKNGLVRSGEVREQIEKIARRHDVKTTKTGFTIEIDSPGRALADFKKSQMQDVACFTKTLERFEGDMDAMRTRANAWANGDLAAIRNLDFAEREDTCNDAVFSSSFAKNNPAFQGMRERRLATWLTAAERALAGNASSVAMLSMNDVLGSKSYLAALQARGYTVESPK</sequence>
<dbReference type="AlphaFoldDB" id="A0A7Z2VVS5"/>
<dbReference type="CDD" id="cd14788">
    <property type="entry name" value="GumN"/>
    <property type="match status" value="1"/>
</dbReference>
<feature type="chain" id="PRO_5030934052" evidence="1">
    <location>
        <begin position="21"/>
        <end position="355"/>
    </location>
</feature>
<feature type="signal peptide" evidence="1">
    <location>
        <begin position="1"/>
        <end position="20"/>
    </location>
</feature>
<protein>
    <submittedName>
        <fullName evidence="2">TraB/GumN family protein</fullName>
    </submittedName>
</protein>
<gene>
    <name evidence="2" type="ORF">HH212_10400</name>
</gene>
<dbReference type="InterPro" id="IPR002816">
    <property type="entry name" value="TraB/PrgY/GumN_fam"/>
</dbReference>
<proteinExistence type="predicted"/>
<accession>A0A7Z2VVS5</accession>
<dbReference type="RefSeq" id="WP_170202415.1">
    <property type="nucleotide sequence ID" value="NZ_CP051685.1"/>
</dbReference>
<evidence type="ECO:0000313" key="2">
    <source>
        <dbReference type="EMBL" id="QJE00383.1"/>
    </source>
</evidence>
<name>A0A7Z2VVS5_9BURK</name>
<keyword evidence="3" id="KW-1185">Reference proteome</keyword>
<dbReference type="Proteomes" id="UP000502415">
    <property type="component" value="Chromosome"/>
</dbReference>
<keyword evidence="1" id="KW-0732">Signal</keyword>
<organism evidence="2 3">
    <name type="scientific">Massilia forsythiae</name>
    <dbReference type="NCBI Taxonomy" id="2728020"/>
    <lineage>
        <taxon>Bacteria</taxon>
        <taxon>Pseudomonadati</taxon>
        <taxon>Pseudomonadota</taxon>
        <taxon>Betaproteobacteria</taxon>
        <taxon>Burkholderiales</taxon>
        <taxon>Oxalobacteraceae</taxon>
        <taxon>Telluria group</taxon>
        <taxon>Massilia</taxon>
    </lineage>
</organism>
<dbReference type="Pfam" id="PF01963">
    <property type="entry name" value="TraB_PrgY_gumN"/>
    <property type="match status" value="1"/>
</dbReference>